<proteinExistence type="predicted"/>
<sequence>MLVVHMGESPPSQTERKDPLPQITTQDWNQPDKPVTFEGTRKISPGQIVAETTRELNVASHLDSGPSDRNSSGNSSLSKKEQAAVDWLQFLQNGCHGEVPILTADIGLKALSGRIAFEANFKHSDKTLYVFAGDSNELYFMRDGSRFASKAEPATLEVNAEHTQVTVVPDGMVERTII</sequence>
<keyword evidence="3" id="KW-1185">Reference proteome</keyword>
<evidence type="ECO:0000313" key="2">
    <source>
        <dbReference type="EMBL" id="SEO99205.1"/>
    </source>
</evidence>
<feature type="region of interest" description="Disordered" evidence="1">
    <location>
        <begin position="1"/>
        <end position="48"/>
    </location>
</feature>
<dbReference type="AlphaFoldDB" id="A0A1H8U7S4"/>
<gene>
    <name evidence="2" type="ORF">SAMN05216388_102612</name>
</gene>
<accession>A0A1H8U7S4</accession>
<evidence type="ECO:0000313" key="3">
    <source>
        <dbReference type="Proteomes" id="UP000198775"/>
    </source>
</evidence>
<feature type="region of interest" description="Disordered" evidence="1">
    <location>
        <begin position="59"/>
        <end position="78"/>
    </location>
</feature>
<reference evidence="3" key="1">
    <citation type="submission" date="2016-10" db="EMBL/GenBank/DDBJ databases">
        <authorList>
            <person name="Varghese N."/>
            <person name="Submissions S."/>
        </authorList>
    </citation>
    <scope>NUCLEOTIDE SEQUENCE [LARGE SCALE GENOMIC DNA]</scope>
    <source>
        <strain evidence="3">IBRC-M 10043</strain>
    </source>
</reference>
<organism evidence="2 3">
    <name type="scientific">Halorientalis persicus</name>
    <dbReference type="NCBI Taxonomy" id="1367881"/>
    <lineage>
        <taxon>Archaea</taxon>
        <taxon>Methanobacteriati</taxon>
        <taxon>Methanobacteriota</taxon>
        <taxon>Stenosarchaea group</taxon>
        <taxon>Halobacteria</taxon>
        <taxon>Halobacteriales</taxon>
        <taxon>Haloarculaceae</taxon>
        <taxon>Halorientalis</taxon>
    </lineage>
</organism>
<feature type="compositionally biased region" description="Low complexity" evidence="1">
    <location>
        <begin position="63"/>
        <end position="77"/>
    </location>
</feature>
<name>A0A1H8U7S4_9EURY</name>
<evidence type="ECO:0000256" key="1">
    <source>
        <dbReference type="SAM" id="MobiDB-lite"/>
    </source>
</evidence>
<dbReference type="EMBL" id="FOCX01000026">
    <property type="protein sequence ID" value="SEO99205.1"/>
    <property type="molecule type" value="Genomic_DNA"/>
</dbReference>
<protein>
    <submittedName>
        <fullName evidence="2">Uncharacterized protein</fullName>
    </submittedName>
</protein>
<dbReference type="Proteomes" id="UP000198775">
    <property type="component" value="Unassembled WGS sequence"/>
</dbReference>